<dbReference type="OrthoDB" id="9809549at2"/>
<name>A0A328BLE8_9BACT</name>
<evidence type="ECO:0000313" key="4">
    <source>
        <dbReference type="Proteomes" id="UP000248553"/>
    </source>
</evidence>
<dbReference type="InterPro" id="IPR053145">
    <property type="entry name" value="AB_hydrolase_Est10"/>
</dbReference>
<dbReference type="Pfam" id="PF12697">
    <property type="entry name" value="Abhydrolase_6"/>
    <property type="match status" value="1"/>
</dbReference>
<dbReference type="Proteomes" id="UP000248553">
    <property type="component" value="Unassembled WGS sequence"/>
</dbReference>
<dbReference type="PANTHER" id="PTHR43265">
    <property type="entry name" value="ESTERASE ESTD"/>
    <property type="match status" value="1"/>
</dbReference>
<protein>
    <recommendedName>
        <fullName evidence="2">PDZ domain-containing protein</fullName>
    </recommendedName>
</protein>
<dbReference type="InterPro" id="IPR001478">
    <property type="entry name" value="PDZ"/>
</dbReference>
<organism evidence="3 4">
    <name type="scientific">Hymenobacter edaphi</name>
    <dbReference type="NCBI Taxonomy" id="2211146"/>
    <lineage>
        <taxon>Bacteria</taxon>
        <taxon>Pseudomonadati</taxon>
        <taxon>Bacteroidota</taxon>
        <taxon>Cytophagia</taxon>
        <taxon>Cytophagales</taxon>
        <taxon>Hymenobacteraceae</taxon>
        <taxon>Hymenobacter</taxon>
    </lineage>
</organism>
<gene>
    <name evidence="3" type="ORF">DLM85_09135</name>
</gene>
<sequence>MTTRAETSRNLRVGGRLCHRRAPASPKDVRAGPATRAGRRHLFGRRGGAAFPPRRLRMPTRFFLLLALLGAPALRATAQALPRRPFVGIDLRAVDDSIRRHHRLPDRNGVLVLGVRPGSSAAAAGLRAGDVVRQIDQTVLGPELGPFLALLKQYRAGDRATFTLVRNGRQRRRLLTFRPLPPEQSPFYEATYGAVSYGPSRLRTIVTRPRGAAGKVPLVLFIQGVGCFSIDNPLSRTEPTRRIIDSLSRRGYATLRVDKTGMGDSQGPPCLQSDLLSEAGGYRAALAAARQLAFVDARRVFITGFSIGGVLAPLVARGENVRGIVVFGTVGRTFTEYLLENKRNQSQLAGLPPDSIDALLRTYSAALHLLLTERQPPEQVLTRYPAARGLLQFPQHHTYMQQWQALNLPRAWQQLDTDVLALRGAADYISYSSDHQLIADVVNRAHPGRARFVLLPEVDHHFNHARDMAEAMRLDEQPNPPLNFEFMSVILRWLDERRNDL</sequence>
<dbReference type="Gene3D" id="3.40.50.1820">
    <property type="entry name" value="alpha/beta hydrolase"/>
    <property type="match status" value="1"/>
</dbReference>
<dbReference type="PROSITE" id="PS50106">
    <property type="entry name" value="PDZ"/>
    <property type="match status" value="1"/>
</dbReference>
<keyword evidence="4" id="KW-1185">Reference proteome</keyword>
<reference evidence="4" key="1">
    <citation type="submission" date="2018-05" db="EMBL/GenBank/DDBJ databases">
        <authorList>
            <person name="Nie L."/>
        </authorList>
    </citation>
    <scope>NUCLEOTIDE SEQUENCE [LARGE SCALE GENOMIC DNA]</scope>
    <source>
        <strain evidence="4">NL</strain>
    </source>
</reference>
<evidence type="ECO:0000259" key="2">
    <source>
        <dbReference type="PROSITE" id="PS50106"/>
    </source>
</evidence>
<feature type="transmembrane region" description="Helical" evidence="1">
    <location>
        <begin position="62"/>
        <end position="81"/>
    </location>
</feature>
<dbReference type="Pfam" id="PF13180">
    <property type="entry name" value="PDZ_2"/>
    <property type="match status" value="1"/>
</dbReference>
<proteinExistence type="predicted"/>
<feature type="domain" description="PDZ" evidence="2">
    <location>
        <begin position="75"/>
        <end position="136"/>
    </location>
</feature>
<accession>A0A328BLE8</accession>
<dbReference type="InterPro" id="IPR000073">
    <property type="entry name" value="AB_hydrolase_1"/>
</dbReference>
<comment type="caution">
    <text evidence="3">The sequence shown here is derived from an EMBL/GenBank/DDBJ whole genome shotgun (WGS) entry which is preliminary data.</text>
</comment>
<dbReference type="Gene3D" id="2.30.42.10">
    <property type="match status" value="1"/>
</dbReference>
<dbReference type="PANTHER" id="PTHR43265:SF1">
    <property type="entry name" value="ESTERASE ESTD"/>
    <property type="match status" value="1"/>
</dbReference>
<keyword evidence="1" id="KW-0812">Transmembrane</keyword>
<keyword evidence="1" id="KW-0472">Membrane</keyword>
<evidence type="ECO:0000256" key="1">
    <source>
        <dbReference type="SAM" id="Phobius"/>
    </source>
</evidence>
<dbReference type="InterPro" id="IPR036034">
    <property type="entry name" value="PDZ_sf"/>
</dbReference>
<dbReference type="SMART" id="SM00228">
    <property type="entry name" value="PDZ"/>
    <property type="match status" value="1"/>
</dbReference>
<dbReference type="EMBL" id="QHKM01000002">
    <property type="protein sequence ID" value="RAK68190.1"/>
    <property type="molecule type" value="Genomic_DNA"/>
</dbReference>
<dbReference type="InterPro" id="IPR029058">
    <property type="entry name" value="AB_hydrolase_fold"/>
</dbReference>
<keyword evidence="1" id="KW-1133">Transmembrane helix</keyword>
<dbReference type="CDD" id="cd06779">
    <property type="entry name" value="cpPDZ_Deg_HtrA-like"/>
    <property type="match status" value="1"/>
</dbReference>
<dbReference type="AlphaFoldDB" id="A0A328BLE8"/>
<dbReference type="SUPFAM" id="SSF50156">
    <property type="entry name" value="PDZ domain-like"/>
    <property type="match status" value="1"/>
</dbReference>
<dbReference type="GO" id="GO:0052689">
    <property type="term" value="F:carboxylic ester hydrolase activity"/>
    <property type="evidence" value="ECO:0007669"/>
    <property type="project" value="TreeGrafter"/>
</dbReference>
<evidence type="ECO:0000313" key="3">
    <source>
        <dbReference type="EMBL" id="RAK68190.1"/>
    </source>
</evidence>
<dbReference type="SUPFAM" id="SSF53474">
    <property type="entry name" value="alpha/beta-Hydrolases"/>
    <property type="match status" value="1"/>
</dbReference>